<keyword evidence="3" id="KW-1185">Reference proteome</keyword>
<accession>A0A517MDK0</accession>
<dbReference type="KEGG" id="rml:FF011L_16600"/>
<sequence>MPDVHRSTLFMKAPGDTPRKGTGACSLRRHRSTVATEPAKRLYPSVRNLNEITNFHGNKKVDLRFAAPYNVN</sequence>
<feature type="region of interest" description="Disordered" evidence="1">
    <location>
        <begin position="1"/>
        <end position="33"/>
    </location>
</feature>
<gene>
    <name evidence="2" type="ORF">FF011L_16600</name>
</gene>
<organism evidence="2 3">
    <name type="scientific">Roseimaritima multifibrata</name>
    <dbReference type="NCBI Taxonomy" id="1930274"/>
    <lineage>
        <taxon>Bacteria</taxon>
        <taxon>Pseudomonadati</taxon>
        <taxon>Planctomycetota</taxon>
        <taxon>Planctomycetia</taxon>
        <taxon>Pirellulales</taxon>
        <taxon>Pirellulaceae</taxon>
        <taxon>Roseimaritima</taxon>
    </lineage>
</organism>
<evidence type="ECO:0000313" key="2">
    <source>
        <dbReference type="EMBL" id="QDS92906.1"/>
    </source>
</evidence>
<reference evidence="2 3" key="1">
    <citation type="submission" date="2019-02" db="EMBL/GenBank/DDBJ databases">
        <title>Deep-cultivation of Planctomycetes and their phenomic and genomic characterization uncovers novel biology.</title>
        <authorList>
            <person name="Wiegand S."/>
            <person name="Jogler M."/>
            <person name="Boedeker C."/>
            <person name="Pinto D."/>
            <person name="Vollmers J."/>
            <person name="Rivas-Marin E."/>
            <person name="Kohn T."/>
            <person name="Peeters S.H."/>
            <person name="Heuer A."/>
            <person name="Rast P."/>
            <person name="Oberbeckmann S."/>
            <person name="Bunk B."/>
            <person name="Jeske O."/>
            <person name="Meyerdierks A."/>
            <person name="Storesund J.E."/>
            <person name="Kallscheuer N."/>
            <person name="Luecker S."/>
            <person name="Lage O.M."/>
            <person name="Pohl T."/>
            <person name="Merkel B.J."/>
            <person name="Hornburger P."/>
            <person name="Mueller R.-W."/>
            <person name="Bruemmer F."/>
            <person name="Labrenz M."/>
            <person name="Spormann A.M."/>
            <person name="Op den Camp H."/>
            <person name="Overmann J."/>
            <person name="Amann R."/>
            <person name="Jetten M.S.M."/>
            <person name="Mascher T."/>
            <person name="Medema M.H."/>
            <person name="Devos D.P."/>
            <person name="Kaster A.-K."/>
            <person name="Ovreas L."/>
            <person name="Rohde M."/>
            <person name="Galperin M.Y."/>
            <person name="Jogler C."/>
        </authorList>
    </citation>
    <scope>NUCLEOTIDE SEQUENCE [LARGE SCALE GENOMIC DNA]</scope>
    <source>
        <strain evidence="2 3">FF011L</strain>
    </source>
</reference>
<name>A0A517MDK0_9BACT</name>
<protein>
    <submittedName>
        <fullName evidence="2">Uncharacterized protein</fullName>
    </submittedName>
</protein>
<evidence type="ECO:0000313" key="3">
    <source>
        <dbReference type="Proteomes" id="UP000320672"/>
    </source>
</evidence>
<dbReference type="Proteomes" id="UP000320672">
    <property type="component" value="Chromosome"/>
</dbReference>
<dbReference type="AlphaFoldDB" id="A0A517MDK0"/>
<evidence type="ECO:0000256" key="1">
    <source>
        <dbReference type="SAM" id="MobiDB-lite"/>
    </source>
</evidence>
<proteinExistence type="predicted"/>
<dbReference type="EMBL" id="CP036262">
    <property type="protein sequence ID" value="QDS92906.1"/>
    <property type="molecule type" value="Genomic_DNA"/>
</dbReference>